<evidence type="ECO:0008006" key="4">
    <source>
        <dbReference type="Google" id="ProtNLM"/>
    </source>
</evidence>
<gene>
    <name evidence="2" type="ORF">BO83DRAFT_381976</name>
</gene>
<dbReference type="Proteomes" id="UP000246171">
    <property type="component" value="Unassembled WGS sequence"/>
</dbReference>
<feature type="transmembrane region" description="Helical" evidence="1">
    <location>
        <begin position="20"/>
        <end position="39"/>
    </location>
</feature>
<keyword evidence="1" id="KW-0812">Transmembrane</keyword>
<dbReference type="AlphaFoldDB" id="A0A317URW4"/>
<dbReference type="VEuPathDB" id="FungiDB:BO83DRAFT_381976"/>
<protein>
    <recommendedName>
        <fullName evidence="4">Lipoprotein</fullName>
    </recommendedName>
</protein>
<feature type="non-terminal residue" evidence="2">
    <location>
        <position position="57"/>
    </location>
</feature>
<evidence type="ECO:0000313" key="3">
    <source>
        <dbReference type="Proteomes" id="UP000246171"/>
    </source>
</evidence>
<accession>A0A317URW4</accession>
<keyword evidence="3" id="KW-1185">Reference proteome</keyword>
<evidence type="ECO:0000313" key="2">
    <source>
        <dbReference type="EMBL" id="PWY64375.1"/>
    </source>
</evidence>
<keyword evidence="1" id="KW-1133">Transmembrane helix</keyword>
<name>A0A317URW4_ASPEC</name>
<dbReference type="GeneID" id="37054083"/>
<organism evidence="2 3">
    <name type="scientific">Aspergillus eucalypticola (strain CBS 122712 / IBT 29274)</name>
    <dbReference type="NCBI Taxonomy" id="1448314"/>
    <lineage>
        <taxon>Eukaryota</taxon>
        <taxon>Fungi</taxon>
        <taxon>Dikarya</taxon>
        <taxon>Ascomycota</taxon>
        <taxon>Pezizomycotina</taxon>
        <taxon>Eurotiomycetes</taxon>
        <taxon>Eurotiomycetidae</taxon>
        <taxon>Eurotiales</taxon>
        <taxon>Aspergillaceae</taxon>
        <taxon>Aspergillus</taxon>
        <taxon>Aspergillus subgen. Circumdati</taxon>
    </lineage>
</organism>
<sequence length="57" mass="6607">MTRRDEAGPKGPRGPGGDRLVLDWLGLLCIVSFVSCHLNRHDRVWQDKMTMRMRKRG</sequence>
<keyword evidence="1" id="KW-0472">Membrane</keyword>
<dbReference type="EMBL" id="MSFU01000031">
    <property type="protein sequence ID" value="PWY64375.1"/>
    <property type="molecule type" value="Genomic_DNA"/>
</dbReference>
<proteinExistence type="predicted"/>
<reference evidence="2" key="1">
    <citation type="submission" date="2016-12" db="EMBL/GenBank/DDBJ databases">
        <title>The genomes of Aspergillus section Nigri reveals drivers in fungal speciation.</title>
        <authorList>
            <consortium name="DOE Joint Genome Institute"/>
            <person name="Vesth T.C."/>
            <person name="Nybo J."/>
            <person name="Theobald S."/>
            <person name="Brandl J."/>
            <person name="Frisvad J.C."/>
            <person name="Nielsen K.F."/>
            <person name="Lyhne E.K."/>
            <person name="Kogle M.E."/>
            <person name="Kuo A."/>
            <person name="Riley R."/>
            <person name="Clum A."/>
            <person name="Nolan M."/>
            <person name="Lipzen A."/>
            <person name="Salamov A."/>
            <person name="Henrissat B."/>
            <person name="Wiebenga A."/>
            <person name="De vries R.P."/>
            <person name="Grigoriev I.V."/>
            <person name="Mortensen U.H."/>
            <person name="Andersen M.R."/>
            <person name="Baker S.E."/>
        </authorList>
    </citation>
    <scope>NUCLEOTIDE SEQUENCE</scope>
    <source>
        <strain evidence="2">CBS 122712</strain>
    </source>
</reference>
<comment type="caution">
    <text evidence="2">The sequence shown here is derived from an EMBL/GenBank/DDBJ whole genome shotgun (WGS) entry which is preliminary data.</text>
</comment>
<dbReference type="RefSeq" id="XP_025383846.1">
    <property type="nucleotide sequence ID" value="XM_025532121.1"/>
</dbReference>
<evidence type="ECO:0000256" key="1">
    <source>
        <dbReference type="SAM" id="Phobius"/>
    </source>
</evidence>